<name>A0A0G0QSV2_9BACT</name>
<evidence type="ECO:0000313" key="4">
    <source>
        <dbReference type="Proteomes" id="UP000034690"/>
    </source>
</evidence>
<proteinExistence type="predicted"/>
<protein>
    <submittedName>
        <fullName evidence="3">SpoIID/LytB domain protein</fullName>
    </submittedName>
</protein>
<dbReference type="AlphaFoldDB" id="A0A0G0QSV2"/>
<sequence>MRTQITSLEKRIAGLSNQLEITQKDIEKREEDLAYAEEIFVEKTKNHYKFLRIYDPLLPFLSSEDASEAFREIAFRQKAAKEDIKTMEKYGEDLLVLKNDKETLEKNKVSLSTLRLQVSQRAQFLAGEVEKTEKYLATLSAKQEELIALKAGGFQTSVGDTPPTLEPCSGPPGSSNYCDPGFRPAFAAFSFGAPHRTGMSQYGAFGRAKSGQSAEVILSAYYQGAELNKAYPVPATIGVSGYGRVSFEDNYLLGIYEVPERWGNEGGFEALKAQAVAARSYALAVTNNGAGTICTTEACQVYKPQLKSGKWAEAVYATRGWVMTKGGAPATTYYASTSGGFTISQWGWSGIKDAKDGDWPGQAYEKIASSPWFYKAWYRTRAGSTCGRSNPWLKSEELADILNAWQILYKGGGDVSRISPVDTNCWNGNPYSLSELASIGGYNSVSSVSVTYSNSGSTQSLNFATNKGSVSMSGEEFKKAFNLRAPGYIGLKSSLFNIEKL</sequence>
<evidence type="ECO:0000313" key="3">
    <source>
        <dbReference type="EMBL" id="KKR13450.1"/>
    </source>
</evidence>
<feature type="domain" description="Sporulation stage II protein D amidase enhancer LytB N-terminal" evidence="2">
    <location>
        <begin position="250"/>
        <end position="324"/>
    </location>
</feature>
<reference evidence="3 4" key="1">
    <citation type="journal article" date="2015" name="Nature">
        <title>rRNA introns, odd ribosomes, and small enigmatic genomes across a large radiation of phyla.</title>
        <authorList>
            <person name="Brown C.T."/>
            <person name="Hug L.A."/>
            <person name="Thomas B.C."/>
            <person name="Sharon I."/>
            <person name="Castelle C.J."/>
            <person name="Singh A."/>
            <person name="Wilkins M.J."/>
            <person name="Williams K.H."/>
            <person name="Banfield J.F."/>
        </authorList>
    </citation>
    <scope>NUCLEOTIDE SEQUENCE [LARGE SCALE GENOMIC DNA]</scope>
</reference>
<evidence type="ECO:0000256" key="1">
    <source>
        <dbReference type="SAM" id="Coils"/>
    </source>
</evidence>
<keyword evidence="1" id="KW-0175">Coiled coil</keyword>
<feature type="coiled-coil region" evidence="1">
    <location>
        <begin position="5"/>
        <end position="32"/>
    </location>
</feature>
<dbReference type="Pfam" id="PF08486">
    <property type="entry name" value="SpoIID"/>
    <property type="match status" value="1"/>
</dbReference>
<dbReference type="Proteomes" id="UP000034690">
    <property type="component" value="Unassembled WGS sequence"/>
</dbReference>
<organism evidence="3 4">
    <name type="scientific">Candidatus Woesebacteria bacterium GW2011_GWA1_39_21b</name>
    <dbReference type="NCBI Taxonomy" id="1618551"/>
    <lineage>
        <taxon>Bacteria</taxon>
        <taxon>Candidatus Woeseibacteriota</taxon>
    </lineage>
</organism>
<dbReference type="InterPro" id="IPR013693">
    <property type="entry name" value="SpoIID/LytB_N"/>
</dbReference>
<dbReference type="EMBL" id="LBWQ01000017">
    <property type="protein sequence ID" value="KKR13450.1"/>
    <property type="molecule type" value="Genomic_DNA"/>
</dbReference>
<dbReference type="Gene3D" id="6.10.250.3150">
    <property type="match status" value="1"/>
</dbReference>
<gene>
    <name evidence="3" type="ORF">UT40_C0017G0036</name>
</gene>
<evidence type="ECO:0000259" key="2">
    <source>
        <dbReference type="Pfam" id="PF08486"/>
    </source>
</evidence>
<accession>A0A0G0QSV2</accession>
<comment type="caution">
    <text evidence="3">The sequence shown here is derived from an EMBL/GenBank/DDBJ whole genome shotgun (WGS) entry which is preliminary data.</text>
</comment>